<dbReference type="PANTHER" id="PTHR47839">
    <property type="entry name" value="DOMAIN PROTEIN, PUTATIVE (AFU_ORTHOLOGUE AFUA_6G04830)-RELATED"/>
    <property type="match status" value="1"/>
</dbReference>
<dbReference type="InterPro" id="IPR058210">
    <property type="entry name" value="SACS/Nov_dom"/>
</dbReference>
<name>A0A448ZLH5_9STRA</name>
<evidence type="ECO:0000313" key="2">
    <source>
        <dbReference type="EMBL" id="VEU42899.1"/>
    </source>
</evidence>
<dbReference type="Proteomes" id="UP000291116">
    <property type="component" value="Unassembled WGS sequence"/>
</dbReference>
<reference evidence="2 3" key="1">
    <citation type="submission" date="2019-01" db="EMBL/GenBank/DDBJ databases">
        <authorList>
            <person name="Ferrante I. M."/>
        </authorList>
    </citation>
    <scope>NUCLEOTIDE SEQUENCE [LARGE SCALE GENOMIC DNA]</scope>
    <source>
        <strain evidence="2 3">B856</strain>
    </source>
</reference>
<dbReference type="AlphaFoldDB" id="A0A448ZLH5"/>
<dbReference type="Gene3D" id="3.30.565.10">
    <property type="entry name" value="Histidine kinase-like ATPase, C-terminal domain"/>
    <property type="match status" value="1"/>
</dbReference>
<dbReference type="InterPro" id="IPR022155">
    <property type="entry name" value="DUF3684"/>
</dbReference>
<dbReference type="Pfam" id="PF25794">
    <property type="entry name" value="SACS"/>
    <property type="match status" value="1"/>
</dbReference>
<gene>
    <name evidence="2" type="ORF">PSNMU_V1.4_AUG-EV-PASAV3_0098900</name>
</gene>
<organism evidence="2 3">
    <name type="scientific">Pseudo-nitzschia multistriata</name>
    <dbReference type="NCBI Taxonomy" id="183589"/>
    <lineage>
        <taxon>Eukaryota</taxon>
        <taxon>Sar</taxon>
        <taxon>Stramenopiles</taxon>
        <taxon>Ochrophyta</taxon>
        <taxon>Bacillariophyta</taxon>
        <taxon>Bacillariophyceae</taxon>
        <taxon>Bacillariophycidae</taxon>
        <taxon>Bacillariales</taxon>
        <taxon>Bacillariaceae</taxon>
        <taxon>Pseudo-nitzschia</taxon>
    </lineage>
</organism>
<dbReference type="InterPro" id="IPR036890">
    <property type="entry name" value="HATPase_C_sf"/>
</dbReference>
<dbReference type="PANTHER" id="PTHR47839:SF1">
    <property type="entry name" value="DOMAIN PROTEIN, PUTATIVE (AFU_ORTHOLOGUE AFUA_6G04830)-RELATED"/>
    <property type="match status" value="1"/>
</dbReference>
<feature type="domain" description="Sacsin/Nov" evidence="1">
    <location>
        <begin position="31"/>
        <end position="160"/>
    </location>
</feature>
<dbReference type="SUPFAM" id="SSF55874">
    <property type="entry name" value="ATPase domain of HSP90 chaperone/DNA topoisomerase II/histidine kinase"/>
    <property type="match status" value="1"/>
</dbReference>
<dbReference type="OrthoDB" id="1262810at2759"/>
<evidence type="ECO:0000313" key="3">
    <source>
        <dbReference type="Proteomes" id="UP000291116"/>
    </source>
</evidence>
<proteinExistence type="predicted"/>
<dbReference type="EMBL" id="CAACVS010000491">
    <property type="protein sequence ID" value="VEU42899.1"/>
    <property type="molecule type" value="Genomic_DNA"/>
</dbReference>
<evidence type="ECO:0000259" key="1">
    <source>
        <dbReference type="Pfam" id="PF25794"/>
    </source>
</evidence>
<protein>
    <recommendedName>
        <fullName evidence="1">Sacsin/Nov domain-containing protein</fullName>
    </recommendedName>
</protein>
<sequence length="889" mass="100291">MTSNDYYANIKNAVDLASGGEERVEVNQRALIDKILARYASAGAVYRELLQNSNDAEATTAEIYFTTNREGKKNVDFVKTESLDKKIPSTVHLKNAGKDIVSNVTYRNNGLLFRSQDWSRLKKIAEGNPDESKIGAFGVGAYTMFSICEEPMVLSGNAALAFFWKGDALWTKTIKTADRPKEDQAWTSFVLPSRDPYLMPDLVDFGEFLCASLTFTKCLREIRVYVNRERRLSIVKTPLTEPTVVNIGSKTSSNWFSWTASNSKGGVTTVSPNGLFALRDDQSLEEKLYHIQVELDGNVAGVTARYLSAVARTNIPAEMIHRMERVTKKKPPSKVDVQIFLSHDQTIDGDDTKLRKDRDVRRIAKSFSPRVGEGRIFIGFRTSQTTGLAAHLAAPFVPTVERESIDLQDQTLRMFNSELLDFAGIMMRLTIEHSMMALGIDYEKGASARREVEMKLMREAQKIQIENNRKNEKDGETNHGQILSLNDSFVNDDLASSSGTSQVRTTKSLFGFAKFMAKGVRKTIKKVVTNVSDFVDEAVGGELIHPLDPRPLSTEEHQCILLMQSFCPQQSTPDPLVGTILAQGFSRCIDRAPPVLTRSGVVPGDQARLPNKGMEAFVEDDVVRSIIYQNAEEYHDVIAQCEKLTLDDLTLKLSKDVLEESKLIRLIKWWVKFNKFQPCTTTVQSSRLKDKVRFMLENENKYEKSDVLPVYWLKDFLFYVDKDIIRCGNGHNIEDLPMPDCVLPRRIQGEVTGRILSDKSLNAWFTPLPVELWIDFISQHPCMTSGEPEYEEVRLRVLSTLCNEYRNRTSNHQKLFGNSCQKVLKDKRCIPIDSSEPMRYSADLPSNLYLCSAELKMFANVGNFRKVSTSLQLAGTTPSPSWSISNQLH</sequence>
<keyword evidence="3" id="KW-1185">Reference proteome</keyword>
<accession>A0A448ZLH5</accession>
<dbReference type="Pfam" id="PF12449">
    <property type="entry name" value="DUF3684"/>
    <property type="match status" value="2"/>
</dbReference>